<feature type="compositionally biased region" description="Low complexity" evidence="1">
    <location>
        <begin position="14"/>
        <end position="24"/>
    </location>
</feature>
<dbReference type="AlphaFoldDB" id="A0A1V6RT78"/>
<sequence length="101" mass="10964">MPFLNSPHESVANEATATAASESAIPDSSTRTGAQRDALAGLDEVIRKMILERSVVQTDIIQQRAVLNRQVAHLSSIDENIQNLQGVWANMATDFSLTSNK</sequence>
<gene>
    <name evidence="2" type="ORF">PENVUL_c030G00740</name>
</gene>
<evidence type="ECO:0000313" key="3">
    <source>
        <dbReference type="Proteomes" id="UP000191518"/>
    </source>
</evidence>
<protein>
    <submittedName>
        <fullName evidence="2">Uncharacterized protein</fullName>
    </submittedName>
</protein>
<dbReference type="STRING" id="29845.A0A1V6RT78"/>
<dbReference type="OrthoDB" id="4320247at2759"/>
<proteinExistence type="predicted"/>
<dbReference type="EMBL" id="MDYP01000030">
    <property type="protein sequence ID" value="OQE04750.1"/>
    <property type="molecule type" value="Genomic_DNA"/>
</dbReference>
<dbReference type="Proteomes" id="UP000191518">
    <property type="component" value="Unassembled WGS sequence"/>
</dbReference>
<feature type="region of interest" description="Disordered" evidence="1">
    <location>
        <begin position="1"/>
        <end position="36"/>
    </location>
</feature>
<evidence type="ECO:0000313" key="2">
    <source>
        <dbReference type="EMBL" id="OQE04750.1"/>
    </source>
</evidence>
<accession>A0A1V6RT78</accession>
<name>A0A1V6RT78_9EURO</name>
<keyword evidence="3" id="KW-1185">Reference proteome</keyword>
<organism evidence="2 3">
    <name type="scientific">Penicillium vulpinum</name>
    <dbReference type="NCBI Taxonomy" id="29845"/>
    <lineage>
        <taxon>Eukaryota</taxon>
        <taxon>Fungi</taxon>
        <taxon>Dikarya</taxon>
        <taxon>Ascomycota</taxon>
        <taxon>Pezizomycotina</taxon>
        <taxon>Eurotiomycetes</taxon>
        <taxon>Eurotiomycetidae</taxon>
        <taxon>Eurotiales</taxon>
        <taxon>Aspergillaceae</taxon>
        <taxon>Penicillium</taxon>
    </lineage>
</organism>
<reference evidence="3" key="1">
    <citation type="journal article" date="2017" name="Nat. Microbiol.">
        <title>Global analysis of biosynthetic gene clusters reveals vast potential of secondary metabolite production in Penicillium species.</title>
        <authorList>
            <person name="Nielsen J.C."/>
            <person name="Grijseels S."/>
            <person name="Prigent S."/>
            <person name="Ji B."/>
            <person name="Dainat J."/>
            <person name="Nielsen K.F."/>
            <person name="Frisvad J.C."/>
            <person name="Workman M."/>
            <person name="Nielsen J."/>
        </authorList>
    </citation>
    <scope>NUCLEOTIDE SEQUENCE [LARGE SCALE GENOMIC DNA]</scope>
    <source>
        <strain evidence="3">IBT 29486</strain>
    </source>
</reference>
<comment type="caution">
    <text evidence="2">The sequence shown here is derived from an EMBL/GenBank/DDBJ whole genome shotgun (WGS) entry which is preliminary data.</text>
</comment>
<evidence type="ECO:0000256" key="1">
    <source>
        <dbReference type="SAM" id="MobiDB-lite"/>
    </source>
</evidence>